<reference evidence="2" key="1">
    <citation type="submission" date="2017-05" db="UniProtKB">
        <authorList>
            <consortium name="EnsemblMetazoa"/>
        </authorList>
    </citation>
    <scope>IDENTIFICATION</scope>
</reference>
<accession>A0A1X7TAD7</accession>
<dbReference type="EnsemblMetazoa" id="Aqu2.1.11516_001">
    <property type="protein sequence ID" value="Aqu2.1.11516_001"/>
    <property type="gene ID" value="Aqu2.1.11516"/>
</dbReference>
<proteinExistence type="predicted"/>
<feature type="region of interest" description="Disordered" evidence="1">
    <location>
        <begin position="43"/>
        <end position="64"/>
    </location>
</feature>
<dbReference type="AlphaFoldDB" id="A0A1X7TAD7"/>
<evidence type="ECO:0000313" key="2">
    <source>
        <dbReference type="EnsemblMetazoa" id="Aqu2.1.11516_001"/>
    </source>
</evidence>
<dbReference type="InParanoid" id="A0A1X7TAD7"/>
<evidence type="ECO:0000256" key="1">
    <source>
        <dbReference type="SAM" id="MobiDB-lite"/>
    </source>
</evidence>
<organism evidence="2">
    <name type="scientific">Amphimedon queenslandica</name>
    <name type="common">Sponge</name>
    <dbReference type="NCBI Taxonomy" id="400682"/>
    <lineage>
        <taxon>Eukaryota</taxon>
        <taxon>Metazoa</taxon>
        <taxon>Porifera</taxon>
        <taxon>Demospongiae</taxon>
        <taxon>Heteroscleromorpha</taxon>
        <taxon>Haplosclerida</taxon>
        <taxon>Niphatidae</taxon>
        <taxon>Amphimedon</taxon>
    </lineage>
</organism>
<sequence length="121" mass="14144">MDRTGHRSIDGIRAYKRISQDQEKKVSSVLNKEYERKVALVEDKENSYEPPPSKKRHGRIFANKNTQSRDYKMSLIRWLSSSAQLATLPEEGEPSGTTEKWKRLWKLIRKGKEVAIITKER</sequence>
<name>A0A1X7TAD7_AMPQE</name>
<protein>
    <submittedName>
        <fullName evidence="2">Uncharacterized protein</fullName>
    </submittedName>
</protein>